<gene>
    <name evidence="1" type="ORF">S06H3_19587</name>
</gene>
<evidence type="ECO:0000313" key="1">
    <source>
        <dbReference type="EMBL" id="GAI07244.1"/>
    </source>
</evidence>
<organism evidence="1">
    <name type="scientific">marine sediment metagenome</name>
    <dbReference type="NCBI Taxonomy" id="412755"/>
    <lineage>
        <taxon>unclassified sequences</taxon>
        <taxon>metagenomes</taxon>
        <taxon>ecological metagenomes</taxon>
    </lineage>
</organism>
<accession>X1MLI4</accession>
<protein>
    <submittedName>
        <fullName evidence="1">Uncharacterized protein</fullName>
    </submittedName>
</protein>
<proteinExistence type="predicted"/>
<dbReference type="AlphaFoldDB" id="X1MLI4"/>
<name>X1MLI4_9ZZZZ</name>
<dbReference type="EMBL" id="BARV01010042">
    <property type="protein sequence ID" value="GAI07244.1"/>
    <property type="molecule type" value="Genomic_DNA"/>
</dbReference>
<reference evidence="1" key="1">
    <citation type="journal article" date="2014" name="Front. Microbiol.">
        <title>High frequency of phylogenetically diverse reductive dehalogenase-homologous genes in deep subseafloor sedimentary metagenomes.</title>
        <authorList>
            <person name="Kawai M."/>
            <person name="Futagami T."/>
            <person name="Toyoda A."/>
            <person name="Takaki Y."/>
            <person name="Nishi S."/>
            <person name="Hori S."/>
            <person name="Arai W."/>
            <person name="Tsubouchi T."/>
            <person name="Morono Y."/>
            <person name="Uchiyama I."/>
            <person name="Ito T."/>
            <person name="Fujiyama A."/>
            <person name="Inagaki F."/>
            <person name="Takami H."/>
        </authorList>
    </citation>
    <scope>NUCLEOTIDE SEQUENCE</scope>
    <source>
        <strain evidence="1">Expedition CK06-06</strain>
    </source>
</reference>
<comment type="caution">
    <text evidence="1">The sequence shown here is derived from an EMBL/GenBank/DDBJ whole genome shotgun (WGS) entry which is preliminary data.</text>
</comment>
<sequence length="89" mass="10319">MRKICPQCGSEIDEYVYVYRPSRADEIIQEIRDTFPKIQVTLNTIEGNKIEISLGRVLTAGEKKKIDDYFDTKGYIEDEEAEAERIAEE</sequence>